<evidence type="ECO:0000313" key="3">
    <source>
        <dbReference type="EMBL" id="CAI2374413.1"/>
    </source>
</evidence>
<feature type="compositionally biased region" description="Basic residues" evidence="2">
    <location>
        <begin position="654"/>
        <end position="676"/>
    </location>
</feature>
<comment type="caution">
    <text evidence="3">The sequence shown here is derived from an EMBL/GenBank/DDBJ whole genome shotgun (WGS) entry which is preliminary data.</text>
</comment>
<feature type="region of interest" description="Disordered" evidence="2">
    <location>
        <begin position="1110"/>
        <end position="1130"/>
    </location>
</feature>
<accession>A0AAD1XKK0</accession>
<reference evidence="3" key="1">
    <citation type="submission" date="2023-07" db="EMBL/GenBank/DDBJ databases">
        <authorList>
            <consortium name="AG Swart"/>
            <person name="Singh M."/>
            <person name="Singh A."/>
            <person name="Seah K."/>
            <person name="Emmerich C."/>
        </authorList>
    </citation>
    <scope>NUCLEOTIDE SEQUENCE</scope>
    <source>
        <strain evidence="3">DP1</strain>
    </source>
</reference>
<feature type="compositionally biased region" description="Basic residues" evidence="2">
    <location>
        <begin position="622"/>
        <end position="637"/>
    </location>
</feature>
<evidence type="ECO:0000256" key="2">
    <source>
        <dbReference type="SAM" id="MobiDB-lite"/>
    </source>
</evidence>
<feature type="compositionally biased region" description="Basic and acidic residues" evidence="2">
    <location>
        <begin position="199"/>
        <end position="233"/>
    </location>
</feature>
<feature type="region of interest" description="Disordered" evidence="2">
    <location>
        <begin position="613"/>
        <end position="703"/>
    </location>
</feature>
<feature type="compositionally biased region" description="Acidic residues" evidence="2">
    <location>
        <begin position="541"/>
        <end position="562"/>
    </location>
</feature>
<feature type="compositionally biased region" description="Low complexity" evidence="2">
    <location>
        <begin position="144"/>
        <end position="153"/>
    </location>
</feature>
<organism evidence="3 4">
    <name type="scientific">Euplotes crassus</name>
    <dbReference type="NCBI Taxonomy" id="5936"/>
    <lineage>
        <taxon>Eukaryota</taxon>
        <taxon>Sar</taxon>
        <taxon>Alveolata</taxon>
        <taxon>Ciliophora</taxon>
        <taxon>Intramacronucleata</taxon>
        <taxon>Spirotrichea</taxon>
        <taxon>Hypotrichia</taxon>
        <taxon>Euplotida</taxon>
        <taxon>Euplotidae</taxon>
        <taxon>Moneuplotes</taxon>
    </lineage>
</organism>
<feature type="region of interest" description="Disordered" evidence="2">
    <location>
        <begin position="126"/>
        <end position="370"/>
    </location>
</feature>
<feature type="compositionally biased region" description="Basic and acidic residues" evidence="2">
    <location>
        <begin position="452"/>
        <end position="468"/>
    </location>
</feature>
<dbReference type="AlphaFoldDB" id="A0AAD1XKK0"/>
<protein>
    <recommendedName>
        <fullName evidence="5">DUF5745 domain-containing protein</fullName>
    </recommendedName>
</protein>
<feature type="compositionally biased region" description="Basic residues" evidence="2">
    <location>
        <begin position="787"/>
        <end position="813"/>
    </location>
</feature>
<feature type="compositionally biased region" description="Low complexity" evidence="2">
    <location>
        <begin position="773"/>
        <end position="785"/>
    </location>
</feature>
<feature type="compositionally biased region" description="Acidic residues" evidence="2">
    <location>
        <begin position="430"/>
        <end position="440"/>
    </location>
</feature>
<proteinExistence type="predicted"/>
<feature type="region of interest" description="Disordered" evidence="2">
    <location>
        <begin position="773"/>
        <end position="816"/>
    </location>
</feature>
<feature type="compositionally biased region" description="Basic and acidic residues" evidence="2">
    <location>
        <begin position="503"/>
        <end position="519"/>
    </location>
</feature>
<keyword evidence="1" id="KW-0175">Coiled coil</keyword>
<keyword evidence="4" id="KW-1185">Reference proteome</keyword>
<evidence type="ECO:0008006" key="5">
    <source>
        <dbReference type="Google" id="ProtNLM"/>
    </source>
</evidence>
<evidence type="ECO:0000313" key="4">
    <source>
        <dbReference type="Proteomes" id="UP001295684"/>
    </source>
</evidence>
<dbReference type="EMBL" id="CAMPGE010015812">
    <property type="protein sequence ID" value="CAI2374413.1"/>
    <property type="molecule type" value="Genomic_DNA"/>
</dbReference>
<feature type="coiled-coil region" evidence="1">
    <location>
        <begin position="963"/>
        <end position="990"/>
    </location>
</feature>
<feature type="coiled-coil region" evidence="1">
    <location>
        <begin position="1040"/>
        <end position="1096"/>
    </location>
</feature>
<sequence>MDDPNFMDDEEVTEAKVLELGNKVLEVLGADEQITDIEPFQSDSLYLQIFQALFPQFDFEEIEPGKNEEEMAENITQLISLLEKNLLETDLSDIKASGIVAGDLVHIDEFLQVLLQVVFLMVQNQAEGEESEEELDSIDKKNRGSSAKRASSGRQDRVGLSDDNSLGELDNDDNNKDETDTQKIAADLGLNSPDVDGDDPIKDEMFDEANHGDEKRLTDLENDYKNDLRKNGFVDEGDDNEHISREGSGHRNQMKADEIEDDNRFSDLDFYGQDQPDHKQIIDDEEDEEALMLKQALKKVDDSPTEKINKGARDSESKKKESEKKGKKGNVDVMHDPLLPDDADFGRKKDKRARADSLGGGGSFKGGDLLEDEDDMLEINDLEDLDEEQKYIVLQHLFEEYQKDPDSFPPEQRELLEYEMMKLYQKADMEGELDEEDDFDDMRGASSGKKKSSVEKNSEIKAKPRLLQDESDDEEPQTSNKNLKMEEEDDDEEYMKDIINQQHEAEAEREEQHEELKQDMDDEDDHHDQDMDKEEDHQEQELEENEGEGEEEQFPIPIDEEEFNKLSPEQQNEMIMAIQQQMAQQQMEGEGEDQQEEMDPEYYNALQQQMLQQQQMAAMGMKKPKRAKKLKKKKRPSTAKQGFNPSRSRMTSKSMKRPGTAKHRKKSKGKSKKRRMQERMQAEWLQQQQQLAMAQQMQNYEPSDEDMAEFQQYIENLQDENGNQIELTEEQLIELQQQFFLQKQQEAMQEGIQQVDEDGNVVGHLSPQQVEALQQQAYMEQMQGQSVKRKAKRRSSAKRRGSKRKNKRTKKKAQQMDDQTAFLMMLQQNPELQQQFIQQQQMQQMQEGEAQQEEMYGVDKIEEEEMEESPMKPHPEEHDEDRNHERPTEESGEDNKAMMQQNMQDGNFDDENQQMLANMSPEEVAFYQQKAAEEQMAAYQQDENGQMYYQNPNMYMPNQGNNQENLNGMLKDYVNEINRKERRKKKAKKSKNRRRSFANMYGNSRTHNVNNMVSYKRGLELKQKIKRDVKQVKLVKKIYMLANEIERNRLQEEKRRLAEMRKMKKVRRKKTKNVMRDRYQEQLQMLRQSIENERMDRKIAKFARTQAMKEWKKDLSRRQPQMALSHGSYS</sequence>
<gene>
    <name evidence="3" type="ORF">ECRASSUSDP1_LOCUS15765</name>
</gene>
<feature type="compositionally biased region" description="Acidic residues" evidence="2">
    <location>
        <begin position="127"/>
        <end position="136"/>
    </location>
</feature>
<feature type="region of interest" description="Disordered" evidence="2">
    <location>
        <begin position="864"/>
        <end position="894"/>
    </location>
</feature>
<feature type="compositionally biased region" description="Basic and acidic residues" evidence="2">
    <location>
        <begin position="240"/>
        <end position="267"/>
    </location>
</feature>
<dbReference type="Proteomes" id="UP001295684">
    <property type="component" value="Unassembled WGS sequence"/>
</dbReference>
<feature type="compositionally biased region" description="Low complexity" evidence="2">
    <location>
        <begin position="682"/>
        <end position="698"/>
    </location>
</feature>
<feature type="compositionally biased region" description="Basic and acidic residues" evidence="2">
    <location>
        <begin position="526"/>
        <end position="540"/>
    </location>
</feature>
<feature type="compositionally biased region" description="Low complexity" evidence="2">
    <location>
        <begin position="569"/>
        <end position="588"/>
    </location>
</feature>
<feature type="compositionally biased region" description="Basic and acidic residues" evidence="2">
    <location>
        <begin position="869"/>
        <end position="894"/>
    </location>
</feature>
<name>A0AAD1XKK0_EUPCR</name>
<feature type="compositionally biased region" description="Basic and acidic residues" evidence="2">
    <location>
        <begin position="298"/>
        <end position="335"/>
    </location>
</feature>
<evidence type="ECO:0000256" key="1">
    <source>
        <dbReference type="SAM" id="Coils"/>
    </source>
</evidence>
<feature type="region of interest" description="Disordered" evidence="2">
    <location>
        <begin position="427"/>
        <end position="601"/>
    </location>
</feature>
<feature type="compositionally biased region" description="Acidic residues" evidence="2">
    <location>
        <begin position="589"/>
        <end position="600"/>
    </location>
</feature>